<dbReference type="KEGG" id="dpf:ON006_30410"/>
<evidence type="ECO:0000313" key="1">
    <source>
        <dbReference type="EMBL" id="WAC12031.1"/>
    </source>
</evidence>
<sequence>MDHPSYELTVLKEAHRFDFVSIGWTAIHKAVIFFTTKAPGLYNLVLADILADGELDIYSVSDNGDMKFILSTVHQTIIHFLTLNPKAVIWFTGSTESRTRLYQIAISSNLKALEENFNVFGILKKEGSSEAFRKGSIYEHFFICRKNVRFV</sequence>
<evidence type="ECO:0000313" key="2">
    <source>
        <dbReference type="Proteomes" id="UP001164653"/>
    </source>
</evidence>
<gene>
    <name evidence="1" type="ORF">ON006_30410</name>
</gene>
<name>A0A9E8SLQ9_9BACT</name>
<proteinExistence type="predicted"/>
<dbReference type="EMBL" id="CP112998">
    <property type="protein sequence ID" value="WAC12031.1"/>
    <property type="molecule type" value="Genomic_DNA"/>
</dbReference>
<protein>
    <submittedName>
        <fullName evidence="1">Uncharacterized protein</fullName>
    </submittedName>
</protein>
<dbReference type="InterPro" id="IPR053865">
    <property type="entry name" value="DUF6934"/>
</dbReference>
<dbReference type="Pfam" id="PF22028">
    <property type="entry name" value="DUF6934"/>
    <property type="match status" value="1"/>
</dbReference>
<organism evidence="1 2">
    <name type="scientific">Dyadobacter pollutisoli</name>
    <dbReference type="NCBI Taxonomy" id="2910158"/>
    <lineage>
        <taxon>Bacteria</taxon>
        <taxon>Pseudomonadati</taxon>
        <taxon>Bacteroidota</taxon>
        <taxon>Cytophagia</taxon>
        <taxon>Cytophagales</taxon>
        <taxon>Spirosomataceae</taxon>
        <taxon>Dyadobacter</taxon>
    </lineage>
</organism>
<keyword evidence="2" id="KW-1185">Reference proteome</keyword>
<dbReference type="RefSeq" id="WP_244822102.1">
    <property type="nucleotide sequence ID" value="NZ_CP112998.1"/>
</dbReference>
<reference evidence="1" key="1">
    <citation type="submission" date="2022-11" db="EMBL/GenBank/DDBJ databases">
        <title>Dyadobacter pollutisoli sp. nov., isolated from plastic dumped soil.</title>
        <authorList>
            <person name="Kim J.M."/>
            <person name="Kim K.R."/>
            <person name="Lee J.K."/>
            <person name="Hao L."/>
            <person name="Jeon C.O."/>
        </authorList>
    </citation>
    <scope>NUCLEOTIDE SEQUENCE</scope>
    <source>
        <strain evidence="1">U1</strain>
    </source>
</reference>
<dbReference type="AlphaFoldDB" id="A0A9E8SLQ9"/>
<accession>A0A9E8SLQ9</accession>
<dbReference type="Proteomes" id="UP001164653">
    <property type="component" value="Chromosome"/>
</dbReference>